<evidence type="ECO:0000313" key="3">
    <source>
        <dbReference type="Proteomes" id="UP000030129"/>
    </source>
</evidence>
<organism evidence="2 3">
    <name type="scientific">Flavobacterium beibuense F44-8</name>
    <dbReference type="NCBI Taxonomy" id="1406840"/>
    <lineage>
        <taxon>Bacteria</taxon>
        <taxon>Pseudomonadati</taxon>
        <taxon>Bacteroidota</taxon>
        <taxon>Flavobacteriia</taxon>
        <taxon>Flavobacteriales</taxon>
        <taxon>Flavobacteriaceae</taxon>
        <taxon>Flavobacterium</taxon>
    </lineage>
</organism>
<keyword evidence="1" id="KW-0472">Membrane</keyword>
<protein>
    <recommendedName>
        <fullName evidence="4">Prepilin-type N-terminal cleavage/methylation domain-containing protein</fullName>
    </recommendedName>
</protein>
<evidence type="ECO:0000313" key="2">
    <source>
        <dbReference type="EMBL" id="KGO81642.1"/>
    </source>
</evidence>
<proteinExistence type="predicted"/>
<keyword evidence="1" id="KW-1133">Transmembrane helix</keyword>
<evidence type="ECO:0000256" key="1">
    <source>
        <dbReference type="SAM" id="Phobius"/>
    </source>
</evidence>
<gene>
    <name evidence="2" type="ORF">Q763_08355</name>
</gene>
<sequence length="166" mass="19828">MYPERNKIPAFTIVEAVVSMAVTAIILTIVFIIFSVTSQRLDDFKKQNEGISDLNRMSYSLNKAVFESSSMQMPSGDRLVFSDYKENDVTYFIMKEYFVRAQGDFTDTFHLQTKRVFIEELQSENKPFRYQRLHWELIVDQQKTDMFFYKKVYLEELLKPYQKNEF</sequence>
<dbReference type="AlphaFoldDB" id="A0A0A2LMV7"/>
<keyword evidence="3" id="KW-1185">Reference proteome</keyword>
<keyword evidence="1" id="KW-0812">Transmembrane</keyword>
<dbReference type="EMBL" id="JRLV01000007">
    <property type="protein sequence ID" value="KGO81642.1"/>
    <property type="molecule type" value="Genomic_DNA"/>
</dbReference>
<dbReference type="STRING" id="1406840.Q763_08355"/>
<accession>A0A0A2LMV7</accession>
<feature type="transmembrane region" description="Helical" evidence="1">
    <location>
        <begin position="12"/>
        <end position="36"/>
    </location>
</feature>
<name>A0A0A2LMV7_9FLAO</name>
<evidence type="ECO:0008006" key="4">
    <source>
        <dbReference type="Google" id="ProtNLM"/>
    </source>
</evidence>
<dbReference type="eggNOG" id="ENOG5033KZE">
    <property type="taxonomic scope" value="Bacteria"/>
</dbReference>
<comment type="caution">
    <text evidence="2">The sequence shown here is derived from an EMBL/GenBank/DDBJ whole genome shotgun (WGS) entry which is preliminary data.</text>
</comment>
<dbReference type="Proteomes" id="UP000030129">
    <property type="component" value="Unassembled WGS sequence"/>
</dbReference>
<reference evidence="2 3" key="1">
    <citation type="submission" date="2013-09" db="EMBL/GenBank/DDBJ databases">
        <authorList>
            <person name="Zeng Z."/>
            <person name="Chen C."/>
        </authorList>
    </citation>
    <scope>NUCLEOTIDE SEQUENCE [LARGE SCALE GENOMIC DNA]</scope>
    <source>
        <strain evidence="2 3">F44-8</strain>
    </source>
</reference>
<dbReference type="RefSeq" id="WP_035133038.1">
    <property type="nucleotide sequence ID" value="NZ_JRLV01000007.1"/>
</dbReference>